<evidence type="ECO:0000256" key="1">
    <source>
        <dbReference type="ARBA" id="ARBA00023002"/>
    </source>
</evidence>
<dbReference type="InterPro" id="IPR015590">
    <property type="entry name" value="Aldehyde_DH_dom"/>
</dbReference>
<keyword evidence="5" id="KW-1185">Reference proteome</keyword>
<evidence type="ECO:0000313" key="4">
    <source>
        <dbReference type="EMBL" id="SET69074.1"/>
    </source>
</evidence>
<dbReference type="Proteomes" id="UP000198508">
    <property type="component" value="Unassembled WGS sequence"/>
</dbReference>
<protein>
    <submittedName>
        <fullName evidence="4">Acetaldehyde dehydrogenase</fullName>
    </submittedName>
</protein>
<dbReference type="Pfam" id="PF00171">
    <property type="entry name" value="Aldedh"/>
    <property type="match status" value="1"/>
</dbReference>
<dbReference type="SUPFAM" id="SSF53720">
    <property type="entry name" value="ALDH-like"/>
    <property type="match status" value="1"/>
</dbReference>
<dbReference type="AlphaFoldDB" id="A0A1I0GDY5"/>
<evidence type="ECO:0000259" key="3">
    <source>
        <dbReference type="Pfam" id="PF00171"/>
    </source>
</evidence>
<dbReference type="GO" id="GO:0016620">
    <property type="term" value="F:oxidoreductase activity, acting on the aldehyde or oxo group of donors, NAD or NADP as acceptor"/>
    <property type="evidence" value="ECO:0007669"/>
    <property type="project" value="InterPro"/>
</dbReference>
<feature type="domain" description="Aldehyde dehydrogenase" evidence="3">
    <location>
        <begin position="2"/>
        <end position="257"/>
    </location>
</feature>
<dbReference type="PANTHER" id="PTHR11699">
    <property type="entry name" value="ALDEHYDE DEHYDROGENASE-RELATED"/>
    <property type="match status" value="1"/>
</dbReference>
<dbReference type="InterPro" id="IPR016163">
    <property type="entry name" value="Ald_DH_C"/>
</dbReference>
<feature type="compositionally biased region" description="Polar residues" evidence="2">
    <location>
        <begin position="503"/>
        <end position="513"/>
    </location>
</feature>
<organism evidence="4 5">
    <name type="scientific">Enterocloster lavalensis</name>
    <dbReference type="NCBI Taxonomy" id="460384"/>
    <lineage>
        <taxon>Bacteria</taxon>
        <taxon>Bacillati</taxon>
        <taxon>Bacillota</taxon>
        <taxon>Clostridia</taxon>
        <taxon>Lachnospirales</taxon>
        <taxon>Lachnospiraceae</taxon>
        <taxon>Enterocloster</taxon>
    </lineage>
</organism>
<proteinExistence type="predicted"/>
<keyword evidence="1" id="KW-0560">Oxidoreductase</keyword>
<evidence type="ECO:0000256" key="2">
    <source>
        <dbReference type="SAM" id="MobiDB-lite"/>
    </source>
</evidence>
<dbReference type="Gene3D" id="3.40.309.10">
    <property type="entry name" value="Aldehyde Dehydrogenase, Chain A, domain 2"/>
    <property type="match status" value="1"/>
</dbReference>
<dbReference type="InterPro" id="IPR013357">
    <property type="entry name" value="Acetaldehyde_DH_acetylating"/>
</dbReference>
<dbReference type="CDD" id="cd07122">
    <property type="entry name" value="ALDH_F20_ACDH"/>
    <property type="match status" value="1"/>
</dbReference>
<gene>
    <name evidence="4" type="ORF">SAMN05216313_111110</name>
</gene>
<evidence type="ECO:0000313" key="5">
    <source>
        <dbReference type="Proteomes" id="UP000198508"/>
    </source>
</evidence>
<name>A0A1I0GDY5_9FIRM</name>
<dbReference type="InterPro" id="IPR016162">
    <property type="entry name" value="Ald_DH_N"/>
</dbReference>
<feature type="region of interest" description="Disordered" evidence="2">
    <location>
        <begin position="458"/>
        <end position="515"/>
    </location>
</feature>
<dbReference type="NCBIfam" id="TIGR02518">
    <property type="entry name" value="EutH_ACDH"/>
    <property type="match status" value="1"/>
</dbReference>
<dbReference type="Gene3D" id="3.40.605.10">
    <property type="entry name" value="Aldehyde Dehydrogenase, Chain A, domain 1"/>
    <property type="match status" value="1"/>
</dbReference>
<dbReference type="EMBL" id="FOIM01000011">
    <property type="protein sequence ID" value="SET69074.1"/>
    <property type="molecule type" value="Genomic_DNA"/>
</dbReference>
<sequence length="534" mass="56341">MIRQAKEAQVKLREFPQKKLDDICRAIAGACAAQSERLAKLAVEETGFGVWQDKVLKNQLGSAITWESVRDMTAVGIIREDRDKGLMEIGVPVGIVAALIPSTNPTSTVMYKTIISVKAGNSIVISPHPNAKKCILETVEIIKRAAREAGAPEGMVGCIRLTTMEATNELLKNRSIGVILATGGEAMVRAAYSSGNPAIGVGPGNGPAFIERTADIPLAVKRIFDSKTFDNGTICASEQSVVTERCIEEAVVQELERQGGYFMTPEQSEQVGGFMLRANGTMNPRIVGKSAQAIADMAGIRIPAGTRVLLSRQTEVGKKNPYSREKLCPILAFYVEPGWEQACDRCIAILQNEGAGHTMTIHSKNQEVIREFALKKPVSRLLVNTPGALGGVGATTNLAPALTLGCGSVGGSSTSDNITPMNLINIRRVAWGVRELEELRDGNAPAAGAGPNGRAAGYGGASGGSWADQHGSASGASWADRHGGASGGSWADRHGGASGVSRADQNSSVSTGELTREAVEQITKQVIARLMATK</sequence>
<dbReference type="STRING" id="460384.SAMN05216313_111110"/>
<reference evidence="5" key="1">
    <citation type="submission" date="2016-10" db="EMBL/GenBank/DDBJ databases">
        <authorList>
            <person name="Varghese N."/>
            <person name="Submissions S."/>
        </authorList>
    </citation>
    <scope>NUCLEOTIDE SEQUENCE [LARGE SCALE GENOMIC DNA]</scope>
    <source>
        <strain evidence="5">NLAE-zl-G277</strain>
    </source>
</reference>
<accession>A0A1I0GDY5</accession>
<dbReference type="InterPro" id="IPR016161">
    <property type="entry name" value="Ald_DH/histidinol_DH"/>
</dbReference>